<sequence>MSNRNTATTTRFTGEGTPIKMLLGILNRNGAQFDPYLTANVKAMWNQCSPVAETRGFDPRSLKSGSSVLDVVSALAPLRNQAVYTSWVSPSNPQGATVTCDQAYVSLKSDLGNPAAYGARIADICTKNGYTSGNATQLAECKSRMENGLQTIFWRKWAFAQYSHE</sequence>
<reference evidence="1 2" key="1">
    <citation type="submission" date="2018-06" db="EMBL/GenBank/DDBJ databases">
        <authorList>
            <consortium name="Pathogen Informatics"/>
            <person name="Doyle S."/>
        </authorList>
    </citation>
    <scope>NUCLEOTIDE SEQUENCE [LARGE SCALE GENOMIC DNA]</scope>
    <source>
        <strain evidence="1 2">NCTC10005</strain>
    </source>
</reference>
<proteinExistence type="predicted"/>
<dbReference type="EMBL" id="UGJB01000002">
    <property type="protein sequence ID" value="STQ07507.1"/>
    <property type="molecule type" value="Genomic_DNA"/>
</dbReference>
<organism evidence="1 2">
    <name type="scientific">Enterobacter cloacae</name>
    <dbReference type="NCBI Taxonomy" id="550"/>
    <lineage>
        <taxon>Bacteria</taxon>
        <taxon>Pseudomonadati</taxon>
        <taxon>Pseudomonadota</taxon>
        <taxon>Gammaproteobacteria</taxon>
        <taxon>Enterobacterales</taxon>
        <taxon>Enterobacteriaceae</taxon>
        <taxon>Enterobacter</taxon>
        <taxon>Enterobacter cloacae complex</taxon>
    </lineage>
</organism>
<evidence type="ECO:0000313" key="1">
    <source>
        <dbReference type="EMBL" id="STQ07507.1"/>
    </source>
</evidence>
<dbReference type="AlphaFoldDB" id="A0A377LMG9"/>
<evidence type="ECO:0000313" key="2">
    <source>
        <dbReference type="Proteomes" id="UP000255106"/>
    </source>
</evidence>
<accession>A0A377LMG9</accession>
<gene>
    <name evidence="1" type="ORF">NCTC10005_00134</name>
</gene>
<protein>
    <submittedName>
        <fullName evidence="1">Uncharacterized protein</fullName>
    </submittedName>
</protein>
<name>A0A377LMG9_ENTCL</name>
<dbReference type="Proteomes" id="UP000255106">
    <property type="component" value="Unassembled WGS sequence"/>
</dbReference>